<reference evidence="1 2" key="1">
    <citation type="submission" date="2021-05" db="EMBL/GenBank/DDBJ databases">
        <title>Kineosporia and Streptomyces sp. nov. two new marine actinobacteria isolated from Coral.</title>
        <authorList>
            <person name="Buangrab K."/>
            <person name="Sutthacheep M."/>
            <person name="Yeemin T."/>
            <person name="Harunari E."/>
            <person name="Igarashi Y."/>
            <person name="Kanchanasin P."/>
            <person name="Tanasupawat S."/>
            <person name="Phongsopitanun W."/>
        </authorList>
    </citation>
    <scope>NUCLEOTIDE SEQUENCE [LARGE SCALE GENOMIC DNA]</scope>
    <source>
        <strain evidence="1 2">J2-2</strain>
    </source>
</reference>
<evidence type="ECO:0000313" key="2">
    <source>
        <dbReference type="Proteomes" id="UP001197247"/>
    </source>
</evidence>
<comment type="caution">
    <text evidence="1">The sequence shown here is derived from an EMBL/GenBank/DDBJ whole genome shotgun (WGS) entry which is preliminary data.</text>
</comment>
<name>A0ABS5TJE9_9ACTN</name>
<proteinExistence type="predicted"/>
<keyword evidence="2" id="KW-1185">Reference proteome</keyword>
<dbReference type="Proteomes" id="UP001197247">
    <property type="component" value="Unassembled WGS sequence"/>
</dbReference>
<dbReference type="InterPro" id="IPR047990">
    <property type="entry name" value="DLW39-like"/>
</dbReference>
<dbReference type="RefSeq" id="WP_214157525.1">
    <property type="nucleotide sequence ID" value="NZ_JAHBAY010000008.1"/>
</dbReference>
<gene>
    <name evidence="1" type="ORF">KIH74_19975</name>
</gene>
<dbReference type="NCBIfam" id="NF038356">
    <property type="entry name" value="actino_DLW39"/>
    <property type="match status" value="1"/>
</dbReference>
<protein>
    <submittedName>
        <fullName evidence="1">DLW-39 family protein</fullName>
    </submittedName>
</protein>
<dbReference type="EMBL" id="JAHBAY010000008">
    <property type="protein sequence ID" value="MBT0771229.1"/>
    <property type="molecule type" value="Genomic_DNA"/>
</dbReference>
<sequence length="55" mass="5790">MLKGSAELSPFLDGEEFLMKKLLMVAVASAAGVAVWRKVGAGKPSQPWASATDKI</sequence>
<evidence type="ECO:0000313" key="1">
    <source>
        <dbReference type="EMBL" id="MBT0771229.1"/>
    </source>
</evidence>
<accession>A0ABS5TJE9</accession>
<organism evidence="1 2">
    <name type="scientific">Kineosporia corallincola</name>
    <dbReference type="NCBI Taxonomy" id="2835133"/>
    <lineage>
        <taxon>Bacteria</taxon>
        <taxon>Bacillati</taxon>
        <taxon>Actinomycetota</taxon>
        <taxon>Actinomycetes</taxon>
        <taxon>Kineosporiales</taxon>
        <taxon>Kineosporiaceae</taxon>
        <taxon>Kineosporia</taxon>
    </lineage>
</organism>